<keyword evidence="1" id="KW-0805">Transcription regulation</keyword>
<dbReference type="Gene3D" id="1.10.10.60">
    <property type="entry name" value="Homeodomain-like"/>
    <property type="match status" value="1"/>
</dbReference>
<feature type="compositionally biased region" description="Basic and acidic residues" evidence="4">
    <location>
        <begin position="71"/>
        <end position="90"/>
    </location>
</feature>
<reference evidence="6 7" key="1">
    <citation type="submission" date="2019-09" db="EMBL/GenBank/DDBJ databases">
        <title>Actinomadura physcomitrii sp. nov., a novel actinomycete isolated from moss [Physcomitrium sphaericum (Ludw) Fuernr].</title>
        <authorList>
            <person name="Liu C."/>
            <person name="Zhuang X."/>
        </authorList>
    </citation>
    <scope>NUCLEOTIDE SEQUENCE [LARGE SCALE GENOMIC DNA]</scope>
    <source>
        <strain evidence="6 7">CYP1-1B</strain>
    </source>
</reference>
<dbReference type="EMBL" id="WBMR01000017">
    <property type="protein sequence ID" value="KAB2385918.1"/>
    <property type="molecule type" value="Genomic_DNA"/>
</dbReference>
<evidence type="ECO:0000256" key="3">
    <source>
        <dbReference type="ARBA" id="ARBA00023163"/>
    </source>
</evidence>
<dbReference type="InterPro" id="IPR018062">
    <property type="entry name" value="HTH_AraC-typ_CS"/>
</dbReference>
<dbReference type="SMART" id="SM00342">
    <property type="entry name" value="HTH_ARAC"/>
    <property type="match status" value="1"/>
</dbReference>
<keyword evidence="3" id="KW-0804">Transcription</keyword>
<organism evidence="6 7">
    <name type="scientific">Actinomadura montaniterrae</name>
    <dbReference type="NCBI Taxonomy" id="1803903"/>
    <lineage>
        <taxon>Bacteria</taxon>
        <taxon>Bacillati</taxon>
        <taxon>Actinomycetota</taxon>
        <taxon>Actinomycetes</taxon>
        <taxon>Streptosporangiales</taxon>
        <taxon>Thermomonosporaceae</taxon>
        <taxon>Actinomadura</taxon>
    </lineage>
</organism>
<name>A0A6L3VXK8_9ACTN</name>
<gene>
    <name evidence="6" type="ORF">F9B16_08945</name>
</gene>
<dbReference type="RefSeq" id="WP_151539529.1">
    <property type="nucleotide sequence ID" value="NZ_WBMR01000017.1"/>
</dbReference>
<comment type="caution">
    <text evidence="6">The sequence shown here is derived from an EMBL/GenBank/DDBJ whole genome shotgun (WGS) entry which is preliminary data.</text>
</comment>
<keyword evidence="7" id="KW-1185">Reference proteome</keyword>
<evidence type="ECO:0000259" key="5">
    <source>
        <dbReference type="PROSITE" id="PS01124"/>
    </source>
</evidence>
<evidence type="ECO:0000256" key="4">
    <source>
        <dbReference type="SAM" id="MobiDB-lite"/>
    </source>
</evidence>
<dbReference type="InterPro" id="IPR009057">
    <property type="entry name" value="Homeodomain-like_sf"/>
</dbReference>
<protein>
    <submittedName>
        <fullName evidence="6">Helix-turn-helix domain-containing protein</fullName>
    </submittedName>
</protein>
<accession>A0A6L3VXK8</accession>
<dbReference type="PROSITE" id="PS01124">
    <property type="entry name" value="HTH_ARAC_FAMILY_2"/>
    <property type="match status" value="1"/>
</dbReference>
<feature type="region of interest" description="Disordered" evidence="4">
    <location>
        <begin position="68"/>
        <end position="90"/>
    </location>
</feature>
<evidence type="ECO:0000313" key="7">
    <source>
        <dbReference type="Proteomes" id="UP000483004"/>
    </source>
</evidence>
<evidence type="ECO:0000313" key="6">
    <source>
        <dbReference type="EMBL" id="KAB2385918.1"/>
    </source>
</evidence>
<dbReference type="GO" id="GO:0003700">
    <property type="term" value="F:DNA-binding transcription factor activity"/>
    <property type="evidence" value="ECO:0007669"/>
    <property type="project" value="InterPro"/>
</dbReference>
<dbReference type="PANTHER" id="PTHR46796:SF6">
    <property type="entry name" value="ARAC SUBFAMILY"/>
    <property type="match status" value="1"/>
</dbReference>
<sequence>MAHGLGWSLRQVQLALQQAGTTPRELIREERLRLVRDRLRDPRPRHVSISALGHAAGIPSPSAFSAAYRRRFGESPRDTRQRAQEKDTRR</sequence>
<dbReference type="InterPro" id="IPR050204">
    <property type="entry name" value="AraC_XylS_family_regulators"/>
</dbReference>
<dbReference type="Proteomes" id="UP000483004">
    <property type="component" value="Unassembled WGS sequence"/>
</dbReference>
<keyword evidence="2" id="KW-0238">DNA-binding</keyword>
<evidence type="ECO:0000256" key="2">
    <source>
        <dbReference type="ARBA" id="ARBA00023125"/>
    </source>
</evidence>
<feature type="domain" description="HTH araC/xylS-type" evidence="5">
    <location>
        <begin position="1"/>
        <end position="82"/>
    </location>
</feature>
<dbReference type="InterPro" id="IPR018060">
    <property type="entry name" value="HTH_AraC"/>
</dbReference>
<dbReference type="Pfam" id="PF12833">
    <property type="entry name" value="HTH_18"/>
    <property type="match status" value="1"/>
</dbReference>
<proteinExistence type="predicted"/>
<dbReference type="AlphaFoldDB" id="A0A6L3VXK8"/>
<dbReference type="PANTHER" id="PTHR46796">
    <property type="entry name" value="HTH-TYPE TRANSCRIPTIONAL ACTIVATOR RHAS-RELATED"/>
    <property type="match status" value="1"/>
</dbReference>
<dbReference type="GO" id="GO:0043565">
    <property type="term" value="F:sequence-specific DNA binding"/>
    <property type="evidence" value="ECO:0007669"/>
    <property type="project" value="InterPro"/>
</dbReference>
<dbReference type="PROSITE" id="PS00041">
    <property type="entry name" value="HTH_ARAC_FAMILY_1"/>
    <property type="match status" value="1"/>
</dbReference>
<dbReference type="OrthoDB" id="9799345at2"/>
<evidence type="ECO:0000256" key="1">
    <source>
        <dbReference type="ARBA" id="ARBA00023015"/>
    </source>
</evidence>
<dbReference type="SUPFAM" id="SSF46689">
    <property type="entry name" value="Homeodomain-like"/>
    <property type="match status" value="1"/>
</dbReference>